<dbReference type="EnsemblMetazoa" id="tetur10g00900.1">
    <property type="protein sequence ID" value="tetur10g00900.1"/>
    <property type="gene ID" value="tetur10g00900"/>
</dbReference>
<protein>
    <submittedName>
        <fullName evidence="1">Uncharacterized protein</fullName>
    </submittedName>
</protein>
<evidence type="ECO:0000313" key="2">
    <source>
        <dbReference type="Proteomes" id="UP000015104"/>
    </source>
</evidence>
<evidence type="ECO:0000313" key="1">
    <source>
        <dbReference type="EnsemblMetazoa" id="tetur10g00900.1"/>
    </source>
</evidence>
<accession>T1KEV7</accession>
<keyword evidence="2" id="KW-1185">Reference proteome</keyword>
<sequence length="74" mass="8216">MVVFTVEPTLFGSAYVTCTQNFIGPGCRNELRNRCEAKGSSSVRQANNFQRYAEAIDSSNQIRISVLQLLSKIS</sequence>
<dbReference type="Proteomes" id="UP000015104">
    <property type="component" value="Unassembled WGS sequence"/>
</dbReference>
<organism evidence="1 2">
    <name type="scientific">Tetranychus urticae</name>
    <name type="common">Two-spotted spider mite</name>
    <dbReference type="NCBI Taxonomy" id="32264"/>
    <lineage>
        <taxon>Eukaryota</taxon>
        <taxon>Metazoa</taxon>
        <taxon>Ecdysozoa</taxon>
        <taxon>Arthropoda</taxon>
        <taxon>Chelicerata</taxon>
        <taxon>Arachnida</taxon>
        <taxon>Acari</taxon>
        <taxon>Acariformes</taxon>
        <taxon>Trombidiformes</taxon>
        <taxon>Prostigmata</taxon>
        <taxon>Eleutherengona</taxon>
        <taxon>Raphignathae</taxon>
        <taxon>Tetranychoidea</taxon>
        <taxon>Tetranychidae</taxon>
        <taxon>Tetranychus</taxon>
    </lineage>
</organism>
<proteinExistence type="predicted"/>
<name>T1KEV7_TETUR</name>
<dbReference type="EMBL" id="CAEY01000029">
    <property type="status" value="NOT_ANNOTATED_CDS"/>
    <property type="molecule type" value="Genomic_DNA"/>
</dbReference>
<reference evidence="2" key="1">
    <citation type="submission" date="2011-08" db="EMBL/GenBank/DDBJ databases">
        <authorList>
            <person name="Rombauts S."/>
        </authorList>
    </citation>
    <scope>NUCLEOTIDE SEQUENCE</scope>
    <source>
        <strain evidence="2">London</strain>
    </source>
</reference>
<dbReference type="HOGENOM" id="CLU_2690971_0_0_1"/>
<reference evidence="1" key="2">
    <citation type="submission" date="2015-06" db="UniProtKB">
        <authorList>
            <consortium name="EnsemblMetazoa"/>
        </authorList>
    </citation>
    <scope>IDENTIFICATION</scope>
</reference>
<dbReference type="AlphaFoldDB" id="T1KEV7"/>